<reference evidence="6 7" key="1">
    <citation type="submission" date="2020-04" db="EMBL/GenBank/DDBJ databases">
        <title>Plant Genome Project.</title>
        <authorList>
            <person name="Zhang R.-G."/>
        </authorList>
    </citation>
    <scope>NUCLEOTIDE SEQUENCE [LARGE SCALE GENOMIC DNA]</scope>
    <source>
        <strain evidence="6">YNK0</strain>
        <tissue evidence="6">Leaf</tissue>
    </source>
</reference>
<dbReference type="InterPro" id="IPR003441">
    <property type="entry name" value="NAC-dom"/>
</dbReference>
<keyword evidence="7" id="KW-1185">Reference proteome</keyword>
<dbReference type="PROSITE" id="PS51005">
    <property type="entry name" value="NAC"/>
    <property type="match status" value="1"/>
</dbReference>
<sequence>MIWGGWVAAISDGGDGGVPAVATIWGQQPPAKGSGIAAIGDGRETMREHVAKFGANEWYFFSFRDRKYANGFRANRATASGYWKATGKDRLVFDPTSHAIVGMRKTLVFHHDRAPNGIKTGWVMHEFRLENPDMPPKEDWVICRVFHKGKHITKLETTIGASYANVASSSPIDQTMPSGYQQIISSSQIPHHQAHSQTSLPNLPLLNPNFLEFPQEMNNTPIIEFSSKGDDEYGFLFNMSLEDYSLGDGGPPNLAEMRFEDDNSIVFL</sequence>
<dbReference type="InterPro" id="IPR036093">
    <property type="entry name" value="NAC_dom_sf"/>
</dbReference>
<evidence type="ECO:0000313" key="7">
    <source>
        <dbReference type="Proteomes" id="UP000655225"/>
    </source>
</evidence>
<proteinExistence type="predicted"/>
<dbReference type="GO" id="GO:0006355">
    <property type="term" value="P:regulation of DNA-templated transcription"/>
    <property type="evidence" value="ECO:0007669"/>
    <property type="project" value="InterPro"/>
</dbReference>
<comment type="caution">
    <text evidence="6">The sequence shown here is derived from an EMBL/GenBank/DDBJ whole genome shotgun (WGS) entry which is preliminary data.</text>
</comment>
<dbReference type="EMBL" id="JABCRI010000020">
    <property type="protein sequence ID" value="KAF8388241.1"/>
    <property type="molecule type" value="Genomic_DNA"/>
</dbReference>
<gene>
    <name evidence="6" type="ORF">HHK36_026907</name>
</gene>
<dbReference type="OrthoDB" id="730183at2759"/>
<accession>A0A834YJJ5</accession>
<feature type="domain" description="NAC" evidence="5">
    <location>
        <begin position="1"/>
        <end position="148"/>
    </location>
</feature>
<dbReference type="Gene3D" id="2.170.150.80">
    <property type="entry name" value="NAC domain"/>
    <property type="match status" value="1"/>
</dbReference>
<evidence type="ECO:0000259" key="5">
    <source>
        <dbReference type="PROSITE" id="PS51005"/>
    </source>
</evidence>
<dbReference type="PANTHER" id="PTHR31744">
    <property type="entry name" value="PROTEIN CUP-SHAPED COTYLEDON 2-RELATED"/>
    <property type="match status" value="1"/>
</dbReference>
<dbReference type="Proteomes" id="UP000655225">
    <property type="component" value="Unassembled WGS sequence"/>
</dbReference>
<keyword evidence="2" id="KW-0238">DNA-binding</keyword>
<name>A0A834YJJ5_TETSI</name>
<dbReference type="PANTHER" id="PTHR31744:SF4">
    <property type="entry name" value="NAC TRANSCRIPTION FACTOR"/>
    <property type="match status" value="1"/>
</dbReference>
<dbReference type="GO" id="GO:0003677">
    <property type="term" value="F:DNA binding"/>
    <property type="evidence" value="ECO:0007669"/>
    <property type="project" value="UniProtKB-KW"/>
</dbReference>
<evidence type="ECO:0000256" key="2">
    <source>
        <dbReference type="ARBA" id="ARBA00023125"/>
    </source>
</evidence>
<dbReference type="Pfam" id="PF02365">
    <property type="entry name" value="NAM"/>
    <property type="match status" value="1"/>
</dbReference>
<evidence type="ECO:0000313" key="6">
    <source>
        <dbReference type="EMBL" id="KAF8388241.1"/>
    </source>
</evidence>
<dbReference type="SUPFAM" id="SSF101941">
    <property type="entry name" value="NAC domain"/>
    <property type="match status" value="1"/>
</dbReference>
<organism evidence="6 7">
    <name type="scientific">Tetracentron sinense</name>
    <name type="common">Spur-leaf</name>
    <dbReference type="NCBI Taxonomy" id="13715"/>
    <lineage>
        <taxon>Eukaryota</taxon>
        <taxon>Viridiplantae</taxon>
        <taxon>Streptophyta</taxon>
        <taxon>Embryophyta</taxon>
        <taxon>Tracheophyta</taxon>
        <taxon>Spermatophyta</taxon>
        <taxon>Magnoliopsida</taxon>
        <taxon>Trochodendrales</taxon>
        <taxon>Trochodendraceae</taxon>
        <taxon>Tetracentron</taxon>
    </lineage>
</organism>
<protein>
    <recommendedName>
        <fullName evidence="5">NAC domain-containing protein</fullName>
    </recommendedName>
</protein>
<keyword evidence="4" id="KW-0539">Nucleus</keyword>
<dbReference type="AlphaFoldDB" id="A0A834YJJ5"/>
<keyword evidence="3" id="KW-0804">Transcription</keyword>
<keyword evidence="1" id="KW-0805">Transcription regulation</keyword>
<evidence type="ECO:0000256" key="1">
    <source>
        <dbReference type="ARBA" id="ARBA00023015"/>
    </source>
</evidence>
<evidence type="ECO:0000256" key="4">
    <source>
        <dbReference type="ARBA" id="ARBA00023242"/>
    </source>
</evidence>
<evidence type="ECO:0000256" key="3">
    <source>
        <dbReference type="ARBA" id="ARBA00023163"/>
    </source>
</evidence>
<dbReference type="OMA" id="NPRMECG"/>